<name>A0A1W0WF73_HYPEX</name>
<sequence>MTRKFDIFHGERSSLLQLRTLKWIFLVATMLILAVTLRESRSSEIREPRKRPSTRLQVEREDVPDGNGSPQLRKGRGESPRTPTDDQSQFCFFRAAKIHSATEWREKVVSDSDTQTRHRLHQPPSKTTGKLIGDPLD</sequence>
<reference evidence="4" key="1">
    <citation type="submission" date="2017-01" db="EMBL/GenBank/DDBJ databases">
        <title>Comparative genomics of anhydrobiosis in the tardigrade Hypsibius dujardini.</title>
        <authorList>
            <person name="Yoshida Y."/>
            <person name="Koutsovoulos G."/>
            <person name="Laetsch D."/>
            <person name="Stevens L."/>
            <person name="Kumar S."/>
            <person name="Horikawa D."/>
            <person name="Ishino K."/>
            <person name="Komine S."/>
            <person name="Tomita M."/>
            <person name="Blaxter M."/>
            <person name="Arakawa K."/>
        </authorList>
    </citation>
    <scope>NUCLEOTIDE SEQUENCE [LARGE SCALE GENOMIC DNA]</scope>
    <source>
        <strain evidence="4">Z151</strain>
    </source>
</reference>
<feature type="region of interest" description="Disordered" evidence="1">
    <location>
        <begin position="105"/>
        <end position="137"/>
    </location>
</feature>
<feature type="compositionally biased region" description="Basic and acidic residues" evidence="1">
    <location>
        <begin position="105"/>
        <end position="116"/>
    </location>
</feature>
<dbReference type="EMBL" id="MTYJ01000115">
    <property type="protein sequence ID" value="OQV13849.1"/>
    <property type="molecule type" value="Genomic_DNA"/>
</dbReference>
<gene>
    <name evidence="3" type="ORF">BV898_11958</name>
</gene>
<evidence type="ECO:0000313" key="3">
    <source>
        <dbReference type="EMBL" id="OQV13849.1"/>
    </source>
</evidence>
<evidence type="ECO:0000313" key="4">
    <source>
        <dbReference type="Proteomes" id="UP000192578"/>
    </source>
</evidence>
<keyword evidence="4" id="KW-1185">Reference proteome</keyword>
<evidence type="ECO:0000256" key="1">
    <source>
        <dbReference type="SAM" id="MobiDB-lite"/>
    </source>
</evidence>
<protein>
    <submittedName>
        <fullName evidence="3">Uncharacterized protein</fullName>
    </submittedName>
</protein>
<dbReference type="AlphaFoldDB" id="A0A1W0WF73"/>
<keyword evidence="2" id="KW-1133">Transmembrane helix</keyword>
<accession>A0A1W0WF73</accession>
<dbReference type="Proteomes" id="UP000192578">
    <property type="component" value="Unassembled WGS sequence"/>
</dbReference>
<comment type="caution">
    <text evidence="3">The sequence shown here is derived from an EMBL/GenBank/DDBJ whole genome shotgun (WGS) entry which is preliminary data.</text>
</comment>
<feature type="transmembrane region" description="Helical" evidence="2">
    <location>
        <begin position="20"/>
        <end position="37"/>
    </location>
</feature>
<evidence type="ECO:0000256" key="2">
    <source>
        <dbReference type="SAM" id="Phobius"/>
    </source>
</evidence>
<organism evidence="3 4">
    <name type="scientific">Hypsibius exemplaris</name>
    <name type="common">Freshwater tardigrade</name>
    <dbReference type="NCBI Taxonomy" id="2072580"/>
    <lineage>
        <taxon>Eukaryota</taxon>
        <taxon>Metazoa</taxon>
        <taxon>Ecdysozoa</taxon>
        <taxon>Tardigrada</taxon>
        <taxon>Eutardigrada</taxon>
        <taxon>Parachela</taxon>
        <taxon>Hypsibioidea</taxon>
        <taxon>Hypsibiidae</taxon>
        <taxon>Hypsibius</taxon>
    </lineage>
</organism>
<feature type="region of interest" description="Disordered" evidence="1">
    <location>
        <begin position="40"/>
        <end position="89"/>
    </location>
</feature>
<proteinExistence type="predicted"/>
<keyword evidence="2" id="KW-0472">Membrane</keyword>
<keyword evidence="2" id="KW-0812">Transmembrane</keyword>